<accession>A0A6A1VZN9</accession>
<feature type="compositionally biased region" description="Basic residues" evidence="1">
    <location>
        <begin position="101"/>
        <end position="111"/>
    </location>
</feature>
<organism evidence="2 3">
    <name type="scientific">Morella rubra</name>
    <name type="common">Chinese bayberry</name>
    <dbReference type="NCBI Taxonomy" id="262757"/>
    <lineage>
        <taxon>Eukaryota</taxon>
        <taxon>Viridiplantae</taxon>
        <taxon>Streptophyta</taxon>
        <taxon>Embryophyta</taxon>
        <taxon>Tracheophyta</taxon>
        <taxon>Spermatophyta</taxon>
        <taxon>Magnoliopsida</taxon>
        <taxon>eudicotyledons</taxon>
        <taxon>Gunneridae</taxon>
        <taxon>Pentapetalae</taxon>
        <taxon>rosids</taxon>
        <taxon>fabids</taxon>
        <taxon>Fagales</taxon>
        <taxon>Myricaceae</taxon>
        <taxon>Morella</taxon>
    </lineage>
</organism>
<dbReference type="AlphaFoldDB" id="A0A6A1VZN9"/>
<proteinExistence type="predicted"/>
<name>A0A6A1VZN9_9ROSI</name>
<dbReference type="EMBL" id="RXIC02000021">
    <property type="protein sequence ID" value="KAB1218411.1"/>
    <property type="molecule type" value="Genomic_DNA"/>
</dbReference>
<keyword evidence="3" id="KW-1185">Reference proteome</keyword>
<comment type="caution">
    <text evidence="2">The sequence shown here is derived from an EMBL/GenBank/DDBJ whole genome shotgun (WGS) entry which is preliminary data.</text>
</comment>
<reference evidence="2 3" key="1">
    <citation type="journal article" date="2019" name="Plant Biotechnol. J.">
        <title>The red bayberry genome and genetic basis of sex determination.</title>
        <authorList>
            <person name="Jia H.M."/>
            <person name="Jia H.J."/>
            <person name="Cai Q.L."/>
            <person name="Wang Y."/>
            <person name="Zhao H.B."/>
            <person name="Yang W.F."/>
            <person name="Wang G.Y."/>
            <person name="Li Y.H."/>
            <person name="Zhan D.L."/>
            <person name="Shen Y.T."/>
            <person name="Niu Q.F."/>
            <person name="Chang L."/>
            <person name="Qiu J."/>
            <person name="Zhao L."/>
            <person name="Xie H.B."/>
            <person name="Fu W.Y."/>
            <person name="Jin J."/>
            <person name="Li X.W."/>
            <person name="Jiao Y."/>
            <person name="Zhou C.C."/>
            <person name="Tu T."/>
            <person name="Chai C.Y."/>
            <person name="Gao J.L."/>
            <person name="Fan L.J."/>
            <person name="van de Weg E."/>
            <person name="Wang J.Y."/>
            <person name="Gao Z.S."/>
        </authorList>
    </citation>
    <scope>NUCLEOTIDE SEQUENCE [LARGE SCALE GENOMIC DNA]</scope>
    <source>
        <tissue evidence="2">Leaves</tissue>
    </source>
</reference>
<protein>
    <submittedName>
        <fullName evidence="2">Uncharacterized protein</fullName>
    </submittedName>
</protein>
<dbReference type="OrthoDB" id="1503671at2759"/>
<sequence length="125" mass="14810">MQPELDEWAMRRLHIVEGDDDVDEREYMQWYQRITRKFVGRLTSVESEFKGKVEALNEIASMLDRFTEEGMDARDRKLLDEVKDIVNNYLMDEVGDSQKKIGTKSTKKRRRKDDSNGEDGQYLEL</sequence>
<evidence type="ECO:0000313" key="3">
    <source>
        <dbReference type="Proteomes" id="UP000516437"/>
    </source>
</evidence>
<evidence type="ECO:0000256" key="1">
    <source>
        <dbReference type="SAM" id="MobiDB-lite"/>
    </source>
</evidence>
<dbReference type="Proteomes" id="UP000516437">
    <property type="component" value="Chromosome 3"/>
</dbReference>
<evidence type="ECO:0000313" key="2">
    <source>
        <dbReference type="EMBL" id="KAB1218411.1"/>
    </source>
</evidence>
<feature type="region of interest" description="Disordered" evidence="1">
    <location>
        <begin position="96"/>
        <end position="125"/>
    </location>
</feature>
<gene>
    <name evidence="2" type="ORF">CJ030_MR3G026291</name>
</gene>